<comment type="caution">
    <text evidence="1">The sequence shown here is derived from an EMBL/GenBank/DDBJ whole genome shotgun (WGS) entry which is preliminary data.</text>
</comment>
<accession>A0A544QTR3</accession>
<evidence type="ECO:0000313" key="2">
    <source>
        <dbReference type="Proteomes" id="UP000317863"/>
    </source>
</evidence>
<keyword evidence="2" id="KW-1185">Reference proteome</keyword>
<evidence type="ECO:0000313" key="1">
    <source>
        <dbReference type="EMBL" id="TQQ84072.1"/>
    </source>
</evidence>
<reference evidence="1 2" key="1">
    <citation type="submission" date="2019-02" db="EMBL/GenBank/DDBJ databases">
        <title>Peptostreptococcaceae bacterium ZHW00191 nov., a new bacterium isolated from the human gut.</title>
        <authorList>
            <person name="Zhou H.-W."/>
            <person name="Chen X.-J."/>
        </authorList>
    </citation>
    <scope>NUCLEOTIDE SEQUENCE [LARGE SCALE GENOMIC DNA]</scope>
    <source>
        <strain evidence="1 2">ZHW00191</strain>
    </source>
</reference>
<sequence>MKYHDYVKIIYSLIDLENHIIGVKLLKTEDEYNASDANIPKKSINYCGMVKAAYKGHKIKALEETFRCQSGPRVLGINPLDLKNSNGENWARLNLYESRELSKSVRESLCYLKEKNYGVEVKPIEYFEDIPDVIIFITNPYNCMRILQGYSYKYGVANSLQILGNQAICYELTSRVYSTKDINISMLCIGTRHRADWDENLMGISIHSSKFLGLVDGLINTVNRMESDNKKKIIEKKLKNNHLDILNIRYGYNYYKDV</sequence>
<protein>
    <recommendedName>
        <fullName evidence="3">DUF169 domain-containing protein</fullName>
    </recommendedName>
</protein>
<dbReference type="PANTHER" id="PTHR37954:SF3">
    <property type="entry name" value="DUF169 DOMAIN-CONTAINING PROTEIN"/>
    <property type="match status" value="1"/>
</dbReference>
<dbReference type="InterPro" id="IPR003748">
    <property type="entry name" value="DUF169"/>
</dbReference>
<dbReference type="Proteomes" id="UP000317863">
    <property type="component" value="Unassembled WGS sequence"/>
</dbReference>
<dbReference type="OrthoDB" id="378658at2"/>
<organism evidence="1 2">
    <name type="scientific">Peptacetobacter hominis</name>
    <dbReference type="NCBI Taxonomy" id="2743610"/>
    <lineage>
        <taxon>Bacteria</taxon>
        <taxon>Bacillati</taxon>
        <taxon>Bacillota</taxon>
        <taxon>Clostridia</taxon>
        <taxon>Peptostreptococcales</taxon>
        <taxon>Peptostreptococcaceae</taxon>
        <taxon>Peptacetobacter</taxon>
    </lineage>
</organism>
<dbReference type="PANTHER" id="PTHR37954">
    <property type="entry name" value="BLL4979 PROTEIN"/>
    <property type="match status" value="1"/>
</dbReference>
<name>A0A544QTR3_9FIRM</name>
<gene>
    <name evidence="1" type="ORF">EXD82_08700</name>
</gene>
<dbReference type="RefSeq" id="WP_142536526.1">
    <property type="nucleotide sequence ID" value="NZ_SGJB01000017.1"/>
</dbReference>
<dbReference type="EMBL" id="SGJB01000017">
    <property type="protein sequence ID" value="TQQ84072.1"/>
    <property type="molecule type" value="Genomic_DNA"/>
</dbReference>
<dbReference type="Pfam" id="PF02596">
    <property type="entry name" value="DUF169"/>
    <property type="match status" value="1"/>
</dbReference>
<dbReference type="AlphaFoldDB" id="A0A544QTR3"/>
<proteinExistence type="predicted"/>
<evidence type="ECO:0008006" key="3">
    <source>
        <dbReference type="Google" id="ProtNLM"/>
    </source>
</evidence>